<evidence type="ECO:0000313" key="3">
    <source>
        <dbReference type="Proteomes" id="UP001204068"/>
    </source>
</evidence>
<dbReference type="EMBL" id="JANILD010000009">
    <property type="protein sequence ID" value="MCQ9304933.1"/>
    <property type="molecule type" value="Genomic_DNA"/>
</dbReference>
<keyword evidence="1" id="KW-1133">Transmembrane helix</keyword>
<evidence type="ECO:0008006" key="4">
    <source>
        <dbReference type="Google" id="ProtNLM"/>
    </source>
</evidence>
<accession>A0AAW5LSP6</accession>
<dbReference type="RefSeq" id="WP_208183074.1">
    <property type="nucleotide sequence ID" value="NZ_JAGEVP010000023.1"/>
</dbReference>
<feature type="transmembrane region" description="Helical" evidence="1">
    <location>
        <begin position="17"/>
        <end position="39"/>
    </location>
</feature>
<dbReference type="AlphaFoldDB" id="A0AAW5LSP6"/>
<reference evidence="2" key="1">
    <citation type="submission" date="2022-07" db="EMBL/GenBank/DDBJ databases">
        <title>Bacterial species isolated from the porcine tonsil microbiota.</title>
        <authorList>
            <person name="Oliveira I.M.F."/>
        </authorList>
    </citation>
    <scope>NUCLEOTIDE SEQUENCE</scope>
    <source>
        <strain evidence="2">8QC2O2</strain>
    </source>
</reference>
<keyword evidence="1" id="KW-0812">Transmembrane</keyword>
<name>A0AAW5LSP6_MAMSC</name>
<keyword evidence="1" id="KW-0472">Membrane</keyword>
<sequence length="96" mass="10328">MDTITNLVQDWSPGVKVLVTAFIGLVAIFFVGKTGFSTIKAFSNKQIGEGMIFLAITVGIIVISIVLFTGIWGLATNVGKDFESELGMVAPFLNMR</sequence>
<protein>
    <recommendedName>
        <fullName evidence="4">Yip1 domain-containing protein</fullName>
    </recommendedName>
</protein>
<evidence type="ECO:0000313" key="2">
    <source>
        <dbReference type="EMBL" id="MCQ9304933.1"/>
    </source>
</evidence>
<gene>
    <name evidence="2" type="ORF">NQ032_15085</name>
</gene>
<organism evidence="2 3">
    <name type="scientific">Mammaliicoccus sciuri</name>
    <name type="common">Staphylococcus sciuri</name>
    <dbReference type="NCBI Taxonomy" id="1296"/>
    <lineage>
        <taxon>Bacteria</taxon>
        <taxon>Bacillati</taxon>
        <taxon>Bacillota</taxon>
        <taxon>Bacilli</taxon>
        <taxon>Bacillales</taxon>
        <taxon>Staphylococcaceae</taxon>
        <taxon>Mammaliicoccus</taxon>
    </lineage>
</organism>
<proteinExistence type="predicted"/>
<evidence type="ECO:0000256" key="1">
    <source>
        <dbReference type="SAM" id="Phobius"/>
    </source>
</evidence>
<feature type="transmembrane region" description="Helical" evidence="1">
    <location>
        <begin position="51"/>
        <end position="75"/>
    </location>
</feature>
<comment type="caution">
    <text evidence="2">The sequence shown here is derived from an EMBL/GenBank/DDBJ whole genome shotgun (WGS) entry which is preliminary data.</text>
</comment>
<dbReference type="Proteomes" id="UP001204068">
    <property type="component" value="Unassembled WGS sequence"/>
</dbReference>